<sequence length="181" mass="19996">MSQALLVVDVQHGMFTIDVPVYRGEELIVRLQDLIARARTAGTPVVFVRHDAGPGKLLAKGTPEWEIHPGLAPQADDLIVDKNRPDSFWNTTLQEDLQARGITDLVICGIQSDVCVDTTTRRAASLGYRVTLVADAHSTWNNAVLTAQQVIDHHTQLLTRFADVKSAKEIHFFGKDSTENN</sequence>
<dbReference type="Gene3D" id="3.40.50.850">
    <property type="entry name" value="Isochorismatase-like"/>
    <property type="match status" value="1"/>
</dbReference>
<name>A0A316DS29_9BACL</name>
<accession>A0A316DS29</accession>
<comment type="similarity">
    <text evidence="1">Belongs to the isochorismatase family.</text>
</comment>
<dbReference type="PANTHER" id="PTHR43540">
    <property type="entry name" value="PEROXYUREIDOACRYLATE/UREIDOACRYLATE AMIDOHYDROLASE-RELATED"/>
    <property type="match status" value="1"/>
</dbReference>
<evidence type="ECO:0000256" key="2">
    <source>
        <dbReference type="ARBA" id="ARBA00022801"/>
    </source>
</evidence>
<evidence type="ECO:0000259" key="3">
    <source>
        <dbReference type="Pfam" id="PF00857"/>
    </source>
</evidence>
<keyword evidence="5" id="KW-1185">Reference proteome</keyword>
<proteinExistence type="inferred from homology"/>
<dbReference type="SUPFAM" id="SSF52499">
    <property type="entry name" value="Isochorismatase-like hydrolases"/>
    <property type="match status" value="1"/>
</dbReference>
<dbReference type="InterPro" id="IPR050272">
    <property type="entry name" value="Isochorismatase-like_hydrls"/>
</dbReference>
<comment type="caution">
    <text evidence="4">The sequence shown here is derived from an EMBL/GenBank/DDBJ whole genome shotgun (WGS) entry which is preliminary data.</text>
</comment>
<protein>
    <submittedName>
        <fullName evidence="4">Nicotinamidase-related amidase</fullName>
    </submittedName>
</protein>
<evidence type="ECO:0000313" key="5">
    <source>
        <dbReference type="Proteomes" id="UP000245634"/>
    </source>
</evidence>
<dbReference type="RefSeq" id="WP_109690560.1">
    <property type="nucleotide sequence ID" value="NZ_QGGL01000016.1"/>
</dbReference>
<dbReference type="GO" id="GO:0016787">
    <property type="term" value="F:hydrolase activity"/>
    <property type="evidence" value="ECO:0007669"/>
    <property type="project" value="UniProtKB-KW"/>
</dbReference>
<gene>
    <name evidence="4" type="ORF">C7459_116117</name>
</gene>
<keyword evidence="2" id="KW-0378">Hydrolase</keyword>
<reference evidence="4 5" key="1">
    <citation type="submission" date="2018-05" db="EMBL/GenBank/DDBJ databases">
        <title>Genomic Encyclopedia of Type Strains, Phase IV (KMG-IV): sequencing the most valuable type-strain genomes for metagenomic binning, comparative biology and taxonomic classification.</title>
        <authorList>
            <person name="Goeker M."/>
        </authorList>
    </citation>
    <scope>NUCLEOTIDE SEQUENCE [LARGE SCALE GENOMIC DNA]</scope>
    <source>
        <strain evidence="4 5">DSM 18773</strain>
    </source>
</reference>
<organism evidence="4 5">
    <name type="scientific">Tumebacillus permanentifrigoris</name>
    <dbReference type="NCBI Taxonomy" id="378543"/>
    <lineage>
        <taxon>Bacteria</taxon>
        <taxon>Bacillati</taxon>
        <taxon>Bacillota</taxon>
        <taxon>Bacilli</taxon>
        <taxon>Bacillales</taxon>
        <taxon>Alicyclobacillaceae</taxon>
        <taxon>Tumebacillus</taxon>
    </lineage>
</organism>
<dbReference type="Proteomes" id="UP000245634">
    <property type="component" value="Unassembled WGS sequence"/>
</dbReference>
<dbReference type="OrthoDB" id="9785724at2"/>
<feature type="domain" description="Isochorismatase-like" evidence="3">
    <location>
        <begin position="4"/>
        <end position="142"/>
    </location>
</feature>
<evidence type="ECO:0000256" key="1">
    <source>
        <dbReference type="ARBA" id="ARBA00006336"/>
    </source>
</evidence>
<dbReference type="Pfam" id="PF00857">
    <property type="entry name" value="Isochorismatase"/>
    <property type="match status" value="1"/>
</dbReference>
<dbReference type="EMBL" id="QGGL01000016">
    <property type="protein sequence ID" value="PWK07958.1"/>
    <property type="molecule type" value="Genomic_DNA"/>
</dbReference>
<evidence type="ECO:0000313" key="4">
    <source>
        <dbReference type="EMBL" id="PWK07958.1"/>
    </source>
</evidence>
<dbReference type="InterPro" id="IPR036380">
    <property type="entry name" value="Isochorismatase-like_sf"/>
</dbReference>
<dbReference type="InterPro" id="IPR000868">
    <property type="entry name" value="Isochorismatase-like_dom"/>
</dbReference>
<dbReference type="CDD" id="cd01014">
    <property type="entry name" value="nicotinamidase_related"/>
    <property type="match status" value="1"/>
</dbReference>
<dbReference type="AlphaFoldDB" id="A0A316DS29"/>
<dbReference type="PANTHER" id="PTHR43540:SF14">
    <property type="entry name" value="ISOCHORISMATASE"/>
    <property type="match status" value="1"/>
</dbReference>